<feature type="region of interest" description="Disordered" evidence="3">
    <location>
        <begin position="172"/>
        <end position="199"/>
    </location>
</feature>
<keyword evidence="1 4" id="KW-0732">Signal</keyword>
<organism evidence="6 7">
    <name type="scientific">Corynebacterium occultum</name>
    <dbReference type="NCBI Taxonomy" id="2675219"/>
    <lineage>
        <taxon>Bacteria</taxon>
        <taxon>Bacillati</taxon>
        <taxon>Actinomycetota</taxon>
        <taxon>Actinomycetes</taxon>
        <taxon>Mycobacteriales</taxon>
        <taxon>Corynebacteriaceae</taxon>
        <taxon>Corynebacterium</taxon>
    </lineage>
</organism>
<gene>
    <name evidence="6" type="ORF">COCCU_09330</name>
</gene>
<proteinExistence type="inferred from homology"/>
<dbReference type="RefSeq" id="WP_156231233.1">
    <property type="nucleotide sequence ID" value="NZ_CP046455.1"/>
</dbReference>
<keyword evidence="7" id="KW-1185">Reference proteome</keyword>
<evidence type="ECO:0000313" key="6">
    <source>
        <dbReference type="EMBL" id="QGU07790.1"/>
    </source>
</evidence>
<evidence type="ECO:0000259" key="5">
    <source>
        <dbReference type="Pfam" id="PF26580"/>
    </source>
</evidence>
<protein>
    <recommendedName>
        <fullName evidence="5">Low molecular weight antigen MTB12-like C-terminal domain-containing protein</fullName>
    </recommendedName>
</protein>
<evidence type="ECO:0000256" key="2">
    <source>
        <dbReference type="ARBA" id="ARBA00093774"/>
    </source>
</evidence>
<evidence type="ECO:0000256" key="3">
    <source>
        <dbReference type="SAM" id="MobiDB-lite"/>
    </source>
</evidence>
<dbReference type="PROSITE" id="PS51257">
    <property type="entry name" value="PROKAR_LIPOPROTEIN"/>
    <property type="match status" value="1"/>
</dbReference>
<feature type="compositionally biased region" description="Low complexity" evidence="3">
    <location>
        <begin position="31"/>
        <end position="47"/>
    </location>
</feature>
<feature type="signal peptide" evidence="4">
    <location>
        <begin position="1"/>
        <end position="20"/>
    </location>
</feature>
<dbReference type="KEGG" id="cok:COCCU_09330"/>
<comment type="similarity">
    <text evidence="2">Belongs to the MTB12 family.</text>
</comment>
<dbReference type="Proteomes" id="UP000424462">
    <property type="component" value="Chromosome"/>
</dbReference>
<feature type="region of interest" description="Disordered" evidence="3">
    <location>
        <begin position="24"/>
        <end position="47"/>
    </location>
</feature>
<evidence type="ECO:0000256" key="1">
    <source>
        <dbReference type="ARBA" id="ARBA00022729"/>
    </source>
</evidence>
<evidence type="ECO:0000256" key="4">
    <source>
        <dbReference type="SAM" id="SignalP"/>
    </source>
</evidence>
<dbReference type="EMBL" id="CP046455">
    <property type="protein sequence ID" value="QGU07790.1"/>
    <property type="molecule type" value="Genomic_DNA"/>
</dbReference>
<dbReference type="Pfam" id="PF26580">
    <property type="entry name" value="Mtb12_C"/>
    <property type="match status" value="1"/>
</dbReference>
<name>A0A6B8WCS2_9CORY</name>
<evidence type="ECO:0000313" key="7">
    <source>
        <dbReference type="Proteomes" id="UP000424462"/>
    </source>
</evidence>
<accession>A0A6B8WCS2</accession>
<feature type="chain" id="PRO_5025626138" description="Low molecular weight antigen MTB12-like C-terminal domain-containing protein" evidence="4">
    <location>
        <begin position="21"/>
        <end position="199"/>
    </location>
</feature>
<feature type="domain" description="Low molecular weight antigen MTB12-like C-terminal" evidence="5">
    <location>
        <begin position="49"/>
        <end position="159"/>
    </location>
</feature>
<sequence length="199" mass="20657" precursor="true">MKLSKITAATAVLAAGLSLAACGNGEEETDTGSSTTAASSSATAAAPELPSAADLNEVIAVASDPNLPTEQKVYTVQGGETAPELFETMALSKQESGADFQVVDPVLPGFTPDSVLATVNFSLPERDPQVAENVEFIYEEDTWKLSQSWACSLITNTVDPAQVPEMCLAQTPAEGAPAEEAPAELAPAEEMPAEEMPVQ</sequence>
<dbReference type="AlphaFoldDB" id="A0A6B8WCS2"/>
<reference evidence="6 7" key="1">
    <citation type="submission" date="2019-11" db="EMBL/GenBank/DDBJ databases">
        <title>Complete genome sequence of Corynebacterium kalinowskii 1959, a novel Corynebacterium species isolated from soil of a small paddock in Vilsendorf, Germany.</title>
        <authorList>
            <person name="Schaffert L."/>
            <person name="Ruwe M."/>
            <person name="Milse J."/>
            <person name="Hanuschka K."/>
            <person name="Ortseifen V."/>
            <person name="Droste J."/>
            <person name="Brandt D."/>
            <person name="Schlueter L."/>
            <person name="Kutter Y."/>
            <person name="Vinke S."/>
            <person name="Viehoefer P."/>
            <person name="Jacob L."/>
            <person name="Luebke N.-C."/>
            <person name="Schulte-Berndt E."/>
            <person name="Hain C."/>
            <person name="Linder M."/>
            <person name="Schmidt P."/>
            <person name="Wollenschlaeger L."/>
            <person name="Luttermann T."/>
            <person name="Thieme E."/>
            <person name="Hassa J."/>
            <person name="Haak M."/>
            <person name="Wittchen M."/>
            <person name="Mentz A."/>
            <person name="Persicke M."/>
            <person name="Busche T."/>
            <person name="Ruckert C."/>
        </authorList>
    </citation>
    <scope>NUCLEOTIDE SEQUENCE [LARGE SCALE GENOMIC DNA]</scope>
    <source>
        <strain evidence="6 7">2039</strain>
    </source>
</reference>
<dbReference type="InterPro" id="IPR058644">
    <property type="entry name" value="Mtb12-like_C"/>
</dbReference>